<organism evidence="3 4">
    <name type="scientific">Panaeolus cyanescens</name>
    <dbReference type="NCBI Taxonomy" id="181874"/>
    <lineage>
        <taxon>Eukaryota</taxon>
        <taxon>Fungi</taxon>
        <taxon>Dikarya</taxon>
        <taxon>Basidiomycota</taxon>
        <taxon>Agaricomycotina</taxon>
        <taxon>Agaricomycetes</taxon>
        <taxon>Agaricomycetidae</taxon>
        <taxon>Agaricales</taxon>
        <taxon>Agaricineae</taxon>
        <taxon>Galeropsidaceae</taxon>
        <taxon>Panaeolus</taxon>
    </lineage>
</organism>
<dbReference type="OrthoDB" id="3362246at2759"/>
<feature type="signal peptide" evidence="2">
    <location>
        <begin position="1"/>
        <end position="20"/>
    </location>
</feature>
<feature type="chain" id="PRO_5019344782" evidence="2">
    <location>
        <begin position="21"/>
        <end position="198"/>
    </location>
</feature>
<dbReference type="Proteomes" id="UP000284842">
    <property type="component" value="Unassembled WGS sequence"/>
</dbReference>
<sequence>MKSYLAPLAALTLLATETLAQGSFTINSLMLSSANPTGFLGLEELHPDFLLLTFRHAQFRTIQSILPANQPGAQAIQDLGTQNGNSLTWIADLGVGTSAFLNLKDSTGLIAQSGTFTILDGPNKDCIGKNPNASAGSGGGSGGGSPAPNTSASNTSGSKTTSPTTSPSPTTSTGAASALSFNMAAVPAIIGAAVVALA</sequence>
<evidence type="ECO:0000256" key="2">
    <source>
        <dbReference type="SAM" id="SignalP"/>
    </source>
</evidence>
<gene>
    <name evidence="3" type="ORF">CVT24_002202</name>
</gene>
<reference evidence="3 4" key="1">
    <citation type="journal article" date="2018" name="Evol. Lett.">
        <title>Horizontal gene cluster transfer increased hallucinogenic mushroom diversity.</title>
        <authorList>
            <person name="Reynolds H.T."/>
            <person name="Vijayakumar V."/>
            <person name="Gluck-Thaler E."/>
            <person name="Korotkin H.B."/>
            <person name="Matheny P.B."/>
            <person name="Slot J.C."/>
        </authorList>
    </citation>
    <scope>NUCLEOTIDE SEQUENCE [LARGE SCALE GENOMIC DNA]</scope>
    <source>
        <strain evidence="3 4">2629</strain>
    </source>
</reference>
<dbReference type="STRING" id="181874.A0A409YHY2"/>
<evidence type="ECO:0000313" key="4">
    <source>
        <dbReference type="Proteomes" id="UP000284842"/>
    </source>
</evidence>
<protein>
    <submittedName>
        <fullName evidence="3">Uncharacterized protein</fullName>
    </submittedName>
</protein>
<keyword evidence="4" id="KW-1185">Reference proteome</keyword>
<feature type="region of interest" description="Disordered" evidence="1">
    <location>
        <begin position="129"/>
        <end position="175"/>
    </location>
</feature>
<feature type="compositionally biased region" description="Low complexity" evidence="1">
    <location>
        <begin position="146"/>
        <end position="175"/>
    </location>
</feature>
<keyword evidence="2" id="KW-0732">Signal</keyword>
<name>A0A409YHY2_9AGAR</name>
<proteinExistence type="predicted"/>
<evidence type="ECO:0000256" key="1">
    <source>
        <dbReference type="SAM" id="MobiDB-lite"/>
    </source>
</evidence>
<dbReference type="AlphaFoldDB" id="A0A409YHY2"/>
<evidence type="ECO:0000313" key="3">
    <source>
        <dbReference type="EMBL" id="PPR02631.1"/>
    </source>
</evidence>
<dbReference type="EMBL" id="NHTK01001158">
    <property type="protein sequence ID" value="PPR02631.1"/>
    <property type="molecule type" value="Genomic_DNA"/>
</dbReference>
<accession>A0A409YHY2</accession>
<comment type="caution">
    <text evidence="3">The sequence shown here is derived from an EMBL/GenBank/DDBJ whole genome shotgun (WGS) entry which is preliminary data.</text>
</comment>
<feature type="compositionally biased region" description="Gly residues" evidence="1">
    <location>
        <begin position="136"/>
        <end position="145"/>
    </location>
</feature>
<dbReference type="InParanoid" id="A0A409YHY2"/>